<keyword evidence="5" id="KW-1185">Reference proteome</keyword>
<feature type="transmembrane region" description="Helical" evidence="1">
    <location>
        <begin position="364"/>
        <end position="385"/>
    </location>
</feature>
<feature type="domain" description="SGNH" evidence="3">
    <location>
        <begin position="421"/>
        <end position="662"/>
    </location>
</feature>
<dbReference type="GO" id="GO:0016020">
    <property type="term" value="C:membrane"/>
    <property type="evidence" value="ECO:0007669"/>
    <property type="project" value="TreeGrafter"/>
</dbReference>
<dbReference type="Proteomes" id="UP000238605">
    <property type="component" value="Unassembled WGS sequence"/>
</dbReference>
<feature type="transmembrane region" description="Helical" evidence="1">
    <location>
        <begin position="162"/>
        <end position="178"/>
    </location>
</feature>
<evidence type="ECO:0000313" key="5">
    <source>
        <dbReference type="Proteomes" id="UP000238605"/>
    </source>
</evidence>
<name>A0A2S5SQA3_9BURK</name>
<dbReference type="PANTHER" id="PTHR23028:SF53">
    <property type="entry name" value="ACYL_TRANSF_3 DOMAIN-CONTAINING PROTEIN"/>
    <property type="match status" value="1"/>
</dbReference>
<keyword evidence="1" id="KW-0812">Transmembrane</keyword>
<dbReference type="InterPro" id="IPR002656">
    <property type="entry name" value="Acyl_transf_3_dom"/>
</dbReference>
<reference evidence="4 5" key="1">
    <citation type="submission" date="2018-02" db="EMBL/GenBank/DDBJ databases">
        <title>Reclassifiation of [Polyangium] brachysporum DSM 7029 as Guopingzhaonella breviflexa gen. nov., sp. nov., a member of the family Comamonadaceae.</title>
        <authorList>
            <person name="Tang B."/>
        </authorList>
    </citation>
    <scope>NUCLEOTIDE SEQUENCE [LARGE SCALE GENOMIC DNA]</scope>
    <source>
        <strain evidence="4 5">BCRC 80649</strain>
    </source>
</reference>
<feature type="domain" description="Acyltransferase 3" evidence="2">
    <location>
        <begin position="25"/>
        <end position="351"/>
    </location>
</feature>
<feature type="transmembrane region" description="Helical" evidence="1">
    <location>
        <begin position="52"/>
        <end position="70"/>
    </location>
</feature>
<dbReference type="GO" id="GO:0016747">
    <property type="term" value="F:acyltransferase activity, transferring groups other than amino-acyl groups"/>
    <property type="evidence" value="ECO:0007669"/>
    <property type="project" value="InterPro"/>
</dbReference>
<accession>A0A2S5SQA3</accession>
<evidence type="ECO:0000259" key="3">
    <source>
        <dbReference type="Pfam" id="PF19040"/>
    </source>
</evidence>
<feature type="transmembrane region" description="Helical" evidence="1">
    <location>
        <begin position="238"/>
        <end position="258"/>
    </location>
</feature>
<dbReference type="GO" id="GO:0009103">
    <property type="term" value="P:lipopolysaccharide biosynthetic process"/>
    <property type="evidence" value="ECO:0007669"/>
    <property type="project" value="TreeGrafter"/>
</dbReference>
<dbReference type="AlphaFoldDB" id="A0A2S5SQA3"/>
<protein>
    <submittedName>
        <fullName evidence="4">Acyltransferase</fullName>
    </submittedName>
</protein>
<feature type="transmembrane region" description="Helical" evidence="1">
    <location>
        <begin position="29"/>
        <end position="46"/>
    </location>
</feature>
<dbReference type="PANTHER" id="PTHR23028">
    <property type="entry name" value="ACETYLTRANSFERASE"/>
    <property type="match status" value="1"/>
</dbReference>
<feature type="transmembrane region" description="Helical" evidence="1">
    <location>
        <begin position="333"/>
        <end position="352"/>
    </location>
</feature>
<dbReference type="EMBL" id="PSNX01000020">
    <property type="protein sequence ID" value="PPE64921.1"/>
    <property type="molecule type" value="Genomic_DNA"/>
</dbReference>
<dbReference type="RefSeq" id="WP_104303916.1">
    <property type="nucleotide sequence ID" value="NZ_PSNX01000020.1"/>
</dbReference>
<evidence type="ECO:0000259" key="2">
    <source>
        <dbReference type="Pfam" id="PF01757"/>
    </source>
</evidence>
<dbReference type="Pfam" id="PF01757">
    <property type="entry name" value="Acyl_transf_3"/>
    <property type="match status" value="1"/>
</dbReference>
<keyword evidence="4" id="KW-0808">Transferase</keyword>
<comment type="caution">
    <text evidence="4">The sequence shown here is derived from an EMBL/GenBank/DDBJ whole genome shotgun (WGS) entry which is preliminary data.</text>
</comment>
<dbReference type="InterPro" id="IPR043968">
    <property type="entry name" value="SGNH"/>
</dbReference>
<keyword evidence="4" id="KW-0012">Acyltransferase</keyword>
<dbReference type="Pfam" id="PF19040">
    <property type="entry name" value="SGNH"/>
    <property type="match status" value="1"/>
</dbReference>
<gene>
    <name evidence="4" type="ORF">C1704_16900</name>
</gene>
<proteinExistence type="predicted"/>
<evidence type="ECO:0000313" key="4">
    <source>
        <dbReference type="EMBL" id="PPE64921.1"/>
    </source>
</evidence>
<feature type="transmembrane region" description="Helical" evidence="1">
    <location>
        <begin position="264"/>
        <end position="282"/>
    </location>
</feature>
<feature type="transmembrane region" description="Helical" evidence="1">
    <location>
        <begin position="185"/>
        <end position="203"/>
    </location>
</feature>
<keyword evidence="1" id="KW-1133">Transmembrane helix</keyword>
<feature type="transmembrane region" description="Helical" evidence="1">
    <location>
        <begin position="294"/>
        <end position="313"/>
    </location>
</feature>
<sequence length="675" mass="74320">MVNSTGTAGKAHADVAHISHEYRRDIDSLRAFAILPVVLFHVGVGFLPGGFVGVDIFFVISGFLITGIIIREIQEGKFSIARFYERRARRILPALIAVVVLTLICGWVVLRPDELDGLAKSAIAAIAFSSNMWFWKSSLEYFGTAVELEPLLHTWSLAVEEQFYIFFPLLILLVNRLAPKRLGQVVLTVTLVSFAAACLMVYWKPSATFYLLPTRAWELGIGALLAIYPLRTPPGTRFWTNVAGLAGVCLLVLPVLLYSKATPFPGVSALPPCLGAALLIALGRRSMPSVLKFMHWMPLVFIGKISYSLYLVHWPIIVFFKYLSSTTEISSTAALWIFAASFVCAVGSWWLVEQPFRARPNHRHQVFAWSAGAMALVSVVALSLIHVDGLKYRLSFPQQSIVDVSSDRAEVPSECERFVLGEGLCPIGAPSQVGRSYDFVLLGDSHALSLSPAVSEAARSAGRSGLMGSMICPPLLGVTRLLEPRCTEFTESVLHEIAGRPDIKTVILHARWALYESATVVRGEAGGQAPSLLLVRDELDKLGQSPHEVFERGLRRTMELLLASGRDVVVVEGTPEMGWNVPNALLIKDRWGIDHPPAPTLESVQARQAGVKAVFERYKNHPQVRFIDPAPVICSDSACSVEVHGLPAFFDDNHLTRTAAKAWFKDILEREVFGR</sequence>
<feature type="transmembrane region" description="Helical" evidence="1">
    <location>
        <begin position="91"/>
        <end position="110"/>
    </location>
</feature>
<dbReference type="OrthoDB" id="9814807at2"/>
<keyword evidence="1" id="KW-0472">Membrane</keyword>
<dbReference type="InterPro" id="IPR050879">
    <property type="entry name" value="Acyltransferase_3"/>
</dbReference>
<evidence type="ECO:0000256" key="1">
    <source>
        <dbReference type="SAM" id="Phobius"/>
    </source>
</evidence>
<organism evidence="4 5">
    <name type="scientific">Caldimonas caldifontis</name>
    <dbReference type="NCBI Taxonomy" id="1452508"/>
    <lineage>
        <taxon>Bacteria</taxon>
        <taxon>Pseudomonadati</taxon>
        <taxon>Pseudomonadota</taxon>
        <taxon>Betaproteobacteria</taxon>
        <taxon>Burkholderiales</taxon>
        <taxon>Sphaerotilaceae</taxon>
        <taxon>Caldimonas</taxon>
    </lineage>
</organism>
<feature type="transmembrane region" description="Helical" evidence="1">
    <location>
        <begin position="209"/>
        <end position="231"/>
    </location>
</feature>